<reference evidence="3 4" key="1">
    <citation type="journal article" date="2018" name="Mol. Biol. Evol.">
        <title>Broad Genomic Sampling Reveals a Smut Pathogenic Ancestry of the Fungal Clade Ustilaginomycotina.</title>
        <authorList>
            <person name="Kijpornyongpan T."/>
            <person name="Mondo S.J."/>
            <person name="Barry K."/>
            <person name="Sandor L."/>
            <person name="Lee J."/>
            <person name="Lipzen A."/>
            <person name="Pangilinan J."/>
            <person name="LaButti K."/>
            <person name="Hainaut M."/>
            <person name="Henrissat B."/>
            <person name="Grigoriev I.V."/>
            <person name="Spatafora J.W."/>
            <person name="Aime M.C."/>
        </authorList>
    </citation>
    <scope>NUCLEOTIDE SEQUENCE [LARGE SCALE GENOMIC DNA]</scope>
    <source>
        <strain evidence="3 4">MCA 4718</strain>
    </source>
</reference>
<dbReference type="GO" id="GO:0003676">
    <property type="term" value="F:nucleic acid binding"/>
    <property type="evidence" value="ECO:0007669"/>
    <property type="project" value="InterPro"/>
</dbReference>
<dbReference type="GO" id="GO:0071011">
    <property type="term" value="C:precatalytic spliceosome"/>
    <property type="evidence" value="ECO:0007669"/>
    <property type="project" value="TreeGrafter"/>
</dbReference>
<dbReference type="AlphaFoldDB" id="A0A316U528"/>
<dbReference type="Proteomes" id="UP000245942">
    <property type="component" value="Unassembled WGS sequence"/>
</dbReference>
<dbReference type="Gene3D" id="3.30.70.330">
    <property type="match status" value="1"/>
</dbReference>
<gene>
    <name evidence="3" type="ORF">BCV69DRAFT_206776</name>
</gene>
<dbReference type="InterPro" id="IPR040052">
    <property type="entry name" value="RBM17"/>
</dbReference>
<feature type="domain" description="G-patch" evidence="2">
    <location>
        <begin position="361"/>
        <end position="403"/>
    </location>
</feature>
<protein>
    <recommendedName>
        <fullName evidence="2">G-patch domain-containing protein</fullName>
    </recommendedName>
</protein>
<feature type="compositionally biased region" description="Acidic residues" evidence="1">
    <location>
        <begin position="97"/>
        <end position="108"/>
    </location>
</feature>
<dbReference type="GO" id="GO:0045292">
    <property type="term" value="P:mRNA cis splicing, via spliceosome"/>
    <property type="evidence" value="ECO:0007669"/>
    <property type="project" value="InterPro"/>
</dbReference>
<evidence type="ECO:0000256" key="1">
    <source>
        <dbReference type="SAM" id="MobiDB-lite"/>
    </source>
</evidence>
<feature type="compositionally biased region" description="Polar residues" evidence="1">
    <location>
        <begin position="214"/>
        <end position="234"/>
    </location>
</feature>
<evidence type="ECO:0000313" key="3">
    <source>
        <dbReference type="EMBL" id="PWN20352.1"/>
    </source>
</evidence>
<sequence length="602" mass="64085">MLPLHEGRGHSLSSSSIRWDEDEDVNGFAMSSAGQKARKKRSKRRRQHSPGRPPPINWDADYDPRTPNDYAAWKDVVRNRREALKRMEAQRRREAGDGDDDQEDERDWVDERDREREVDEERLRKYRKWAPPPSYATSAGAKQRTAFNGEEEEEEEKLYISPPPPERPAAPQTAPYVQYGQPPPAFVQPARPAPPSFVTASASTAEAGASIGSPYTSQLPPPSRQSETSSTPQRPMTGEEAYQRRLAMSQQAAHASPPVIARASPADASLSRSPLPPAFQGGGEGEGGDVKSSPAPAMDLAARQSAAAAIAARLASIAPPAQPARPGPPPPPPPPLSFVPGGAGSSSALNNDVVPEGEEEEGDFATRLMSKWGHQSGQGLGAEGNQGMTEALVINKVSNSKTGGWRKSADLLGVDGFGPSSSSSTSSGASSMGPRGRYATADPRARADLEKYGQPSEVILLHGLLSPPAKVGGHSSNPKKGEGEGGDVDEALPGEIAEECAKYGYVERVAIYPHISPPLLSGSASFSPSTALDREASGTGGVVFVVFTGLVGAYKAVRELNGRFFSGRKVRARYFPKQAFAKGEDAWREEVRGWLAGGGAGA</sequence>
<feature type="compositionally biased region" description="Basic residues" evidence="1">
    <location>
        <begin position="36"/>
        <end position="49"/>
    </location>
</feature>
<feature type="compositionally biased region" description="Low complexity" evidence="1">
    <location>
        <begin position="199"/>
        <end position="213"/>
    </location>
</feature>
<dbReference type="STRING" id="1684307.A0A316U528"/>
<dbReference type="InterPro" id="IPR012677">
    <property type="entry name" value="Nucleotide-bd_a/b_plait_sf"/>
</dbReference>
<feature type="region of interest" description="Disordered" evidence="1">
    <location>
        <begin position="88"/>
        <end position="384"/>
    </location>
</feature>
<accession>A0A316U528</accession>
<feature type="region of interest" description="Disordered" evidence="1">
    <location>
        <begin position="418"/>
        <end position="441"/>
    </location>
</feature>
<feature type="compositionally biased region" description="Low complexity" evidence="1">
    <location>
        <begin position="420"/>
        <end position="431"/>
    </location>
</feature>
<dbReference type="PANTHER" id="PTHR13288:SF8">
    <property type="entry name" value="SPLICING FACTOR 45"/>
    <property type="match status" value="1"/>
</dbReference>
<evidence type="ECO:0000313" key="4">
    <source>
        <dbReference type="Proteomes" id="UP000245942"/>
    </source>
</evidence>
<proteinExistence type="predicted"/>
<feature type="compositionally biased region" description="Low complexity" evidence="1">
    <location>
        <begin position="300"/>
        <end position="319"/>
    </location>
</feature>
<feature type="region of interest" description="Disordered" evidence="1">
    <location>
        <begin position="469"/>
        <end position="490"/>
    </location>
</feature>
<dbReference type="GeneID" id="37011460"/>
<keyword evidence="4" id="KW-1185">Reference proteome</keyword>
<name>A0A316U528_9BASI</name>
<evidence type="ECO:0000259" key="2">
    <source>
        <dbReference type="PROSITE" id="PS50174"/>
    </source>
</evidence>
<dbReference type="RefSeq" id="XP_025347512.1">
    <property type="nucleotide sequence ID" value="XM_025489726.1"/>
</dbReference>
<dbReference type="SUPFAM" id="SSF54928">
    <property type="entry name" value="RNA-binding domain, RBD"/>
    <property type="match status" value="1"/>
</dbReference>
<feature type="compositionally biased region" description="Pro residues" evidence="1">
    <location>
        <begin position="181"/>
        <end position="195"/>
    </location>
</feature>
<feature type="region of interest" description="Disordered" evidence="1">
    <location>
        <begin position="1"/>
        <end position="73"/>
    </location>
</feature>
<dbReference type="PROSITE" id="PS50174">
    <property type="entry name" value="G_PATCH"/>
    <property type="match status" value="1"/>
</dbReference>
<dbReference type="EMBL" id="KZ819328">
    <property type="protein sequence ID" value="PWN20352.1"/>
    <property type="molecule type" value="Genomic_DNA"/>
</dbReference>
<feature type="compositionally biased region" description="Basic and acidic residues" evidence="1">
    <location>
        <begin position="109"/>
        <end position="123"/>
    </location>
</feature>
<dbReference type="InterPro" id="IPR035979">
    <property type="entry name" value="RBD_domain_sf"/>
</dbReference>
<feature type="compositionally biased region" description="Pro residues" evidence="1">
    <location>
        <begin position="320"/>
        <end position="337"/>
    </location>
</feature>
<dbReference type="PANTHER" id="PTHR13288">
    <property type="entry name" value="SPLICING FACTOR 45 SPF45"/>
    <property type="match status" value="1"/>
</dbReference>
<dbReference type="OrthoDB" id="5411533at2759"/>
<organism evidence="3 4">
    <name type="scientific">Pseudomicrostroma glucosiphilum</name>
    <dbReference type="NCBI Taxonomy" id="1684307"/>
    <lineage>
        <taxon>Eukaryota</taxon>
        <taxon>Fungi</taxon>
        <taxon>Dikarya</taxon>
        <taxon>Basidiomycota</taxon>
        <taxon>Ustilaginomycotina</taxon>
        <taxon>Exobasidiomycetes</taxon>
        <taxon>Microstromatales</taxon>
        <taxon>Microstromatales incertae sedis</taxon>
        <taxon>Pseudomicrostroma</taxon>
    </lineage>
</organism>
<dbReference type="InterPro" id="IPR000467">
    <property type="entry name" value="G_patch_dom"/>
</dbReference>